<accession>A0ABV7ZE63</accession>
<dbReference type="EMBL" id="JBHRZG010000024">
    <property type="protein sequence ID" value="MFC3835353.1"/>
    <property type="molecule type" value="Genomic_DNA"/>
</dbReference>
<evidence type="ECO:0000313" key="2">
    <source>
        <dbReference type="Proteomes" id="UP001595803"/>
    </source>
</evidence>
<proteinExistence type="predicted"/>
<comment type="caution">
    <text evidence="1">The sequence shown here is derived from an EMBL/GenBank/DDBJ whole genome shotgun (WGS) entry which is preliminary data.</text>
</comment>
<protein>
    <submittedName>
        <fullName evidence="1">Uncharacterized protein</fullName>
    </submittedName>
</protein>
<gene>
    <name evidence="1" type="ORF">ACFOSB_21030</name>
</gene>
<keyword evidence="2" id="KW-1185">Reference proteome</keyword>
<evidence type="ECO:0000313" key="1">
    <source>
        <dbReference type="EMBL" id="MFC3835353.1"/>
    </source>
</evidence>
<dbReference type="Proteomes" id="UP001595803">
    <property type="component" value="Unassembled WGS sequence"/>
</dbReference>
<dbReference type="RefSeq" id="WP_295821296.1">
    <property type="nucleotide sequence ID" value="NZ_JBHRZG010000024.1"/>
</dbReference>
<name>A0ABV7ZE63_9DEIO</name>
<sequence length="90" mass="9864">MSETPLAPLVLLHVPAGHEVDPQALDDLKAHAAAHYGASVLVNPRLQPRSDHRPLLLGHWGRTLPGQVLADLEPLIARVFFNLDWLADVI</sequence>
<reference evidence="2" key="1">
    <citation type="journal article" date="2019" name="Int. J. Syst. Evol. Microbiol.">
        <title>The Global Catalogue of Microorganisms (GCM) 10K type strain sequencing project: providing services to taxonomists for standard genome sequencing and annotation.</title>
        <authorList>
            <consortium name="The Broad Institute Genomics Platform"/>
            <consortium name="The Broad Institute Genome Sequencing Center for Infectious Disease"/>
            <person name="Wu L."/>
            <person name="Ma J."/>
        </authorList>
    </citation>
    <scope>NUCLEOTIDE SEQUENCE [LARGE SCALE GENOMIC DNA]</scope>
    <source>
        <strain evidence="2">CCTCC AB 2017081</strain>
    </source>
</reference>
<organism evidence="1 2">
    <name type="scientific">Deinococcus rufus</name>
    <dbReference type="NCBI Taxonomy" id="2136097"/>
    <lineage>
        <taxon>Bacteria</taxon>
        <taxon>Thermotogati</taxon>
        <taxon>Deinococcota</taxon>
        <taxon>Deinococci</taxon>
        <taxon>Deinococcales</taxon>
        <taxon>Deinococcaceae</taxon>
        <taxon>Deinococcus</taxon>
    </lineage>
</organism>